<evidence type="ECO:0000256" key="11">
    <source>
        <dbReference type="ARBA" id="ARBA00060547"/>
    </source>
</evidence>
<evidence type="ECO:0000313" key="12">
    <source>
        <dbReference type="EMBL" id="RED64357.1"/>
    </source>
</evidence>
<evidence type="ECO:0000256" key="2">
    <source>
        <dbReference type="ARBA" id="ARBA00002204"/>
    </source>
</evidence>
<dbReference type="InterPro" id="IPR007325">
    <property type="entry name" value="KFase/CYL"/>
</dbReference>
<evidence type="ECO:0000256" key="7">
    <source>
        <dbReference type="ARBA" id="ARBA00022801"/>
    </source>
</evidence>
<dbReference type="Gene3D" id="3.50.30.50">
    <property type="entry name" value="Putative cyclase"/>
    <property type="match status" value="1"/>
</dbReference>
<dbReference type="Proteomes" id="UP000256977">
    <property type="component" value="Unassembled WGS sequence"/>
</dbReference>
<accession>A0A3D9IRR2</accession>
<comment type="function">
    <text evidence="2">Catalyzes the hydrolysis of N-formyl-L-kynurenine to L-kynurenine, the second step in the kynurenine pathway of tryptophan degradation.</text>
</comment>
<dbReference type="PANTHER" id="PTHR31118:SF32">
    <property type="entry name" value="KYNURENINE FORMAMIDASE"/>
    <property type="match status" value="1"/>
</dbReference>
<dbReference type="PANTHER" id="PTHR31118">
    <property type="entry name" value="CYCLASE-LIKE PROTEIN 2"/>
    <property type="match status" value="1"/>
</dbReference>
<evidence type="ECO:0000256" key="8">
    <source>
        <dbReference type="ARBA" id="ARBA00022833"/>
    </source>
</evidence>
<reference evidence="12 13" key="1">
    <citation type="submission" date="2018-07" db="EMBL/GenBank/DDBJ databases">
        <title>Genomic Encyclopedia of Type Strains, Phase III (KMG-III): the genomes of soil and plant-associated and newly described type strains.</title>
        <authorList>
            <person name="Whitman W."/>
        </authorList>
    </citation>
    <scope>NUCLEOTIDE SEQUENCE [LARGE SCALE GENOMIC DNA]</scope>
    <source>
        <strain evidence="12 13">CECT 7287</strain>
    </source>
</reference>
<sequence length="226" mass="25138">MSFGCPTRTNKRLEVELELMPKIYDISMTIEEGMQVWKNYEAKKPRIENVQNHDQGKPHESLLTMNVHTGTHVDAPLHMLAGGETIETISLERLVGPARVLDLTHAKECITKEDLELFAIQKGERILLKTSSSYSEEFLLDFVFLREDGARYLADIGVGLVATDALGIERAQAEYPTHRTLMRGDVIIVEGLRLKDVPAGNYTLVIAPLKMTGIDAAPARALLLGD</sequence>
<keyword evidence="13" id="KW-1185">Reference proteome</keyword>
<comment type="caution">
    <text evidence="12">The sequence shown here is derived from an EMBL/GenBank/DDBJ whole genome shotgun (WGS) entry which is preliminary data.</text>
</comment>
<dbReference type="InterPro" id="IPR037175">
    <property type="entry name" value="KFase_sf"/>
</dbReference>
<dbReference type="SUPFAM" id="SSF102198">
    <property type="entry name" value="Putative cyclase"/>
    <property type="match status" value="1"/>
</dbReference>
<evidence type="ECO:0000256" key="9">
    <source>
        <dbReference type="ARBA" id="ARBA00023079"/>
    </source>
</evidence>
<dbReference type="GO" id="GO:0019441">
    <property type="term" value="P:L-tryptophan catabolic process to kynurenine"/>
    <property type="evidence" value="ECO:0007669"/>
    <property type="project" value="InterPro"/>
</dbReference>
<organism evidence="12 13">
    <name type="scientific">Cohnella phaseoli</name>
    <dbReference type="NCBI Taxonomy" id="456490"/>
    <lineage>
        <taxon>Bacteria</taxon>
        <taxon>Bacillati</taxon>
        <taxon>Bacillota</taxon>
        <taxon>Bacilli</taxon>
        <taxon>Bacillales</taxon>
        <taxon>Paenibacillaceae</taxon>
        <taxon>Cohnella</taxon>
    </lineage>
</organism>
<evidence type="ECO:0000256" key="5">
    <source>
        <dbReference type="ARBA" id="ARBA00014889"/>
    </source>
</evidence>
<gene>
    <name evidence="12" type="ORF">DFP98_12329</name>
</gene>
<keyword evidence="7" id="KW-0378">Hydrolase</keyword>
<proteinExistence type="predicted"/>
<comment type="cofactor">
    <cofactor evidence="1">
        <name>Zn(2+)</name>
        <dbReference type="ChEBI" id="CHEBI:29105"/>
    </cofactor>
</comment>
<keyword evidence="9" id="KW-0823">Tryptophan catabolism</keyword>
<comment type="catalytic activity">
    <reaction evidence="10">
        <text>N-formyl-L-kynurenine + H2O = L-kynurenine + formate + H(+)</text>
        <dbReference type="Rhea" id="RHEA:13009"/>
        <dbReference type="ChEBI" id="CHEBI:15377"/>
        <dbReference type="ChEBI" id="CHEBI:15378"/>
        <dbReference type="ChEBI" id="CHEBI:15740"/>
        <dbReference type="ChEBI" id="CHEBI:57959"/>
        <dbReference type="ChEBI" id="CHEBI:58629"/>
        <dbReference type="EC" id="3.5.1.9"/>
    </reaction>
</comment>
<comment type="subunit">
    <text evidence="3">Homodimer.</text>
</comment>
<name>A0A3D9IRR2_9BACL</name>
<protein>
    <recommendedName>
        <fullName evidence="5">Kynurenine formamidase</fullName>
        <ecNumber evidence="4">3.5.1.9</ecNumber>
    </recommendedName>
</protein>
<dbReference type="EMBL" id="QRDZ01000023">
    <property type="protein sequence ID" value="RED64357.1"/>
    <property type="molecule type" value="Genomic_DNA"/>
</dbReference>
<dbReference type="GO" id="GO:0004061">
    <property type="term" value="F:arylformamidase activity"/>
    <property type="evidence" value="ECO:0007669"/>
    <property type="project" value="UniProtKB-EC"/>
</dbReference>
<evidence type="ECO:0000256" key="3">
    <source>
        <dbReference type="ARBA" id="ARBA00011738"/>
    </source>
</evidence>
<evidence type="ECO:0000256" key="10">
    <source>
        <dbReference type="ARBA" id="ARBA00048496"/>
    </source>
</evidence>
<keyword evidence="6" id="KW-0479">Metal-binding</keyword>
<dbReference type="AlphaFoldDB" id="A0A3D9IRR2"/>
<keyword evidence="8" id="KW-0862">Zinc</keyword>
<dbReference type="GO" id="GO:0046872">
    <property type="term" value="F:metal ion binding"/>
    <property type="evidence" value="ECO:0007669"/>
    <property type="project" value="UniProtKB-KW"/>
</dbReference>
<comment type="pathway">
    <text evidence="11">Amino-acid degradation; L-tryptophan degradation via kynurenine pathway; L-kynurenine from L-tryptophan: step 2/2.</text>
</comment>
<dbReference type="Pfam" id="PF04199">
    <property type="entry name" value="Cyclase"/>
    <property type="match status" value="1"/>
</dbReference>
<dbReference type="FunFam" id="3.50.30.50:FF:000001">
    <property type="entry name" value="Kynurenine formamidase"/>
    <property type="match status" value="1"/>
</dbReference>
<evidence type="ECO:0000256" key="6">
    <source>
        <dbReference type="ARBA" id="ARBA00022723"/>
    </source>
</evidence>
<evidence type="ECO:0000313" key="13">
    <source>
        <dbReference type="Proteomes" id="UP000256977"/>
    </source>
</evidence>
<evidence type="ECO:0000256" key="1">
    <source>
        <dbReference type="ARBA" id="ARBA00001947"/>
    </source>
</evidence>
<evidence type="ECO:0000256" key="4">
    <source>
        <dbReference type="ARBA" id="ARBA00012930"/>
    </source>
</evidence>
<dbReference type="EC" id="3.5.1.9" evidence="4"/>